<evidence type="ECO:0000313" key="2">
    <source>
        <dbReference type="Proteomes" id="UP000247702"/>
    </source>
</evidence>
<proteinExistence type="predicted"/>
<dbReference type="AlphaFoldDB" id="A0A2Z6QGG7"/>
<reference evidence="1 2" key="1">
    <citation type="submission" date="2017-11" db="EMBL/GenBank/DDBJ databases">
        <title>The genome of Rhizophagus clarus HR1 reveals common genetic basis of auxotrophy among arbuscular mycorrhizal fungi.</title>
        <authorList>
            <person name="Kobayashi Y."/>
        </authorList>
    </citation>
    <scope>NUCLEOTIDE SEQUENCE [LARGE SCALE GENOMIC DNA]</scope>
    <source>
        <strain evidence="1 2">HR1</strain>
    </source>
</reference>
<keyword evidence="2" id="KW-1185">Reference proteome</keyword>
<gene>
    <name evidence="1" type="ORF">RclHR1_14220001</name>
</gene>
<protein>
    <submittedName>
        <fullName evidence="1">Uncharacterized protein</fullName>
    </submittedName>
</protein>
<organism evidence="1 2">
    <name type="scientific">Rhizophagus clarus</name>
    <dbReference type="NCBI Taxonomy" id="94130"/>
    <lineage>
        <taxon>Eukaryota</taxon>
        <taxon>Fungi</taxon>
        <taxon>Fungi incertae sedis</taxon>
        <taxon>Mucoromycota</taxon>
        <taxon>Glomeromycotina</taxon>
        <taxon>Glomeromycetes</taxon>
        <taxon>Glomerales</taxon>
        <taxon>Glomeraceae</taxon>
        <taxon>Rhizophagus</taxon>
    </lineage>
</organism>
<comment type="caution">
    <text evidence="1">The sequence shown here is derived from an EMBL/GenBank/DDBJ whole genome shotgun (WGS) entry which is preliminary data.</text>
</comment>
<evidence type="ECO:0000313" key="1">
    <source>
        <dbReference type="EMBL" id="GBB87742.1"/>
    </source>
</evidence>
<dbReference type="Proteomes" id="UP000247702">
    <property type="component" value="Unassembled WGS sequence"/>
</dbReference>
<dbReference type="EMBL" id="BEXD01000472">
    <property type="protein sequence ID" value="GBB87742.1"/>
    <property type="molecule type" value="Genomic_DNA"/>
</dbReference>
<accession>A0A2Z6QGG7</accession>
<name>A0A2Z6QGG7_9GLOM</name>
<sequence length="112" mass="13644">MLPDKKHNQTIGITIKEVLLDEKYNWTIEIKCCQTKRLLELRIIKCYQMKMLLDEKYNWTIEIKCYQMKRLLKLKIIKVKKLLPDEKHDWTIGIKFCQMRNMTRLLELSIAE</sequence>